<proteinExistence type="predicted"/>
<sequence>MADREKLSLTSLETITDALLEMMEACMRDIPECDWLQVWTGLAKNFAFQYNPALQPRALIVFGCISKSIVDLDIKQLLRILVKALESFTDITLIDSIIMCLTRLQPLLRPVSGRGGGGGIG</sequence>
<organism evidence="1 2">
    <name type="scientific">Chionoecetes opilio</name>
    <name type="common">Atlantic snow crab</name>
    <name type="synonym">Cancer opilio</name>
    <dbReference type="NCBI Taxonomy" id="41210"/>
    <lineage>
        <taxon>Eukaryota</taxon>
        <taxon>Metazoa</taxon>
        <taxon>Ecdysozoa</taxon>
        <taxon>Arthropoda</taxon>
        <taxon>Crustacea</taxon>
        <taxon>Multicrustacea</taxon>
        <taxon>Malacostraca</taxon>
        <taxon>Eumalacostraca</taxon>
        <taxon>Eucarida</taxon>
        <taxon>Decapoda</taxon>
        <taxon>Pleocyemata</taxon>
        <taxon>Brachyura</taxon>
        <taxon>Eubrachyura</taxon>
        <taxon>Majoidea</taxon>
        <taxon>Majidae</taxon>
        <taxon>Chionoecetes</taxon>
    </lineage>
</organism>
<dbReference type="Proteomes" id="UP000770661">
    <property type="component" value="Unassembled WGS sequence"/>
</dbReference>
<dbReference type="EMBL" id="JACEEZ010019093">
    <property type="protein sequence ID" value="KAG0716108.1"/>
    <property type="molecule type" value="Genomic_DNA"/>
</dbReference>
<protein>
    <submittedName>
        <fullName evidence="1">Neurofibromin</fullName>
    </submittedName>
</protein>
<evidence type="ECO:0000313" key="1">
    <source>
        <dbReference type="EMBL" id="KAG0716108.1"/>
    </source>
</evidence>
<dbReference type="OrthoDB" id="28245at2759"/>
<comment type="caution">
    <text evidence="1">The sequence shown here is derived from an EMBL/GenBank/DDBJ whole genome shotgun (WGS) entry which is preliminary data.</text>
</comment>
<evidence type="ECO:0000313" key="2">
    <source>
        <dbReference type="Proteomes" id="UP000770661"/>
    </source>
</evidence>
<reference evidence="1" key="1">
    <citation type="submission" date="2020-07" db="EMBL/GenBank/DDBJ databases">
        <title>The High-quality genome of the commercially important snow crab, Chionoecetes opilio.</title>
        <authorList>
            <person name="Jeong J.-H."/>
            <person name="Ryu S."/>
        </authorList>
    </citation>
    <scope>NUCLEOTIDE SEQUENCE</scope>
    <source>
        <strain evidence="1">MADBK_172401_WGS</strain>
        <tissue evidence="1">Digestive gland</tissue>
    </source>
</reference>
<accession>A0A8J4XWA5</accession>
<name>A0A8J4XWA5_CHIOP</name>
<gene>
    <name evidence="1" type="primary">NF1_1</name>
    <name evidence="1" type="ORF">GWK47_010419</name>
</gene>
<keyword evidence="2" id="KW-1185">Reference proteome</keyword>
<dbReference type="AlphaFoldDB" id="A0A8J4XWA5"/>